<dbReference type="EMBL" id="FBWH01000037">
    <property type="protein sequence ID" value="CUX48990.1"/>
    <property type="molecule type" value="Genomic_DNA"/>
</dbReference>
<dbReference type="Pfam" id="PF01636">
    <property type="entry name" value="APH"/>
    <property type="match status" value="1"/>
</dbReference>
<dbReference type="Gene3D" id="3.90.1200.10">
    <property type="match status" value="1"/>
</dbReference>
<evidence type="ECO:0000313" key="3">
    <source>
        <dbReference type="Proteomes" id="UP000191812"/>
    </source>
</evidence>
<protein>
    <submittedName>
        <fullName evidence="2">Aminoglycoside phosphotransferase</fullName>
    </submittedName>
</protein>
<evidence type="ECO:0000259" key="1">
    <source>
        <dbReference type="Pfam" id="PF01636"/>
    </source>
</evidence>
<dbReference type="InterPro" id="IPR011009">
    <property type="entry name" value="Kinase-like_dom_sf"/>
</dbReference>
<evidence type="ECO:0000313" key="2">
    <source>
        <dbReference type="EMBL" id="CUX48990.1"/>
    </source>
</evidence>
<dbReference type="InterPro" id="IPR002575">
    <property type="entry name" value="Aminoglycoside_PTrfase"/>
</dbReference>
<keyword evidence="3" id="KW-1185">Reference proteome</keyword>
<gene>
    <name evidence="2" type="ORF">AGR13a_Lc110084</name>
</gene>
<organism evidence="2 3">
    <name type="scientific">Agrobacterium genomosp. 13 str. CFBP 6927</name>
    <dbReference type="NCBI Taxonomy" id="1183428"/>
    <lineage>
        <taxon>Bacteria</taxon>
        <taxon>Pseudomonadati</taxon>
        <taxon>Pseudomonadota</taxon>
        <taxon>Alphaproteobacteria</taxon>
        <taxon>Hyphomicrobiales</taxon>
        <taxon>Rhizobiaceae</taxon>
        <taxon>Rhizobium/Agrobacterium group</taxon>
        <taxon>Agrobacterium</taxon>
        <taxon>Agrobacterium tumefaciens complex</taxon>
    </lineage>
</organism>
<dbReference type="SUPFAM" id="SSF56112">
    <property type="entry name" value="Protein kinase-like (PK-like)"/>
    <property type="match status" value="1"/>
</dbReference>
<accession>A0ABM9VJZ4</accession>
<feature type="domain" description="Aminoglycoside phosphotransferase" evidence="1">
    <location>
        <begin position="58"/>
        <end position="234"/>
    </location>
</feature>
<reference evidence="2 3" key="1">
    <citation type="submission" date="2016-01" db="EMBL/GenBank/DDBJ databases">
        <authorList>
            <person name="Regsiter A."/>
            <person name="william w."/>
        </authorList>
    </citation>
    <scope>NUCLEOTIDE SEQUENCE [LARGE SCALE GENOMIC DNA]</scope>
    <source>
        <strain evidence="2 3">CFBP 6927</strain>
    </source>
</reference>
<name>A0ABM9VJZ4_9HYPH</name>
<sequence>MKKTGSPQSAMEARAEKALSAFSAVIGDTPSYESTTAAVASPSYHAVESCNFAVAPADGVACYFLRLGADEVADLVESKAAYAAATRSHQLGFSPEPVGYDSGTRSALFARLGDGWRAAKIDDLMRPESVARLIEMQKKIATGVSTGRTWSVFEGIDHLWSIVAAGDTSLPGDAEWMLSWMTPIREAVSSAGMDLKPAHGDPHSSNVMLGPDGALQLVDFDMAADIDPYYQLGAQMNELNQFESQMKPLLEMHDGSVSEKAFNRCRVYAAADDLYWALRSLVLELRSPPRGVEFLKYAGWRFLRCRMLLGHPDFEAKLRSL</sequence>
<dbReference type="Proteomes" id="UP000191812">
    <property type="component" value="Unassembled WGS sequence"/>
</dbReference>
<comment type="caution">
    <text evidence="2">The sequence shown here is derived from an EMBL/GenBank/DDBJ whole genome shotgun (WGS) entry which is preliminary data.</text>
</comment>
<proteinExistence type="predicted"/>